<organism evidence="1 2">
    <name type="scientific">Mobilicoccus pelagius NBRC 104925</name>
    <dbReference type="NCBI Taxonomy" id="1089455"/>
    <lineage>
        <taxon>Bacteria</taxon>
        <taxon>Bacillati</taxon>
        <taxon>Actinomycetota</taxon>
        <taxon>Actinomycetes</taxon>
        <taxon>Micrococcales</taxon>
        <taxon>Dermatophilaceae</taxon>
        <taxon>Mobilicoccus</taxon>
    </lineage>
</organism>
<proteinExistence type="predicted"/>
<reference evidence="1 2" key="1">
    <citation type="submission" date="2012-02" db="EMBL/GenBank/DDBJ databases">
        <title>Whole genome shotgun sequence of Mobilicoccus pelagius NBRC 104925.</title>
        <authorList>
            <person name="Yoshida Y."/>
            <person name="Hosoyama A."/>
            <person name="Tsuchikane K."/>
            <person name="Katsumata H."/>
            <person name="Yamazaki S."/>
            <person name="Fujita N."/>
        </authorList>
    </citation>
    <scope>NUCLEOTIDE SEQUENCE [LARGE SCALE GENOMIC DNA]</scope>
    <source>
        <strain evidence="1 2">NBRC 104925</strain>
    </source>
</reference>
<keyword evidence="2" id="KW-1185">Reference proteome</keyword>
<accession>H5UMD2</accession>
<name>H5UMD2_9MICO</name>
<dbReference type="OrthoDB" id="4823208at2"/>
<gene>
    <name evidence="1" type="ORF">MOPEL_001_00080</name>
</gene>
<evidence type="ECO:0000313" key="1">
    <source>
        <dbReference type="EMBL" id="GAB46890.1"/>
    </source>
</evidence>
<evidence type="ECO:0000313" key="2">
    <source>
        <dbReference type="Proteomes" id="UP000004367"/>
    </source>
</evidence>
<protein>
    <recommendedName>
        <fullName evidence="3">Guanylate cyclase</fullName>
    </recommendedName>
</protein>
<dbReference type="InterPro" id="IPR038765">
    <property type="entry name" value="Papain-like_cys_pep_sf"/>
</dbReference>
<dbReference type="Gene3D" id="3.90.1720.10">
    <property type="entry name" value="endopeptidase domain like (from Nostoc punctiforme)"/>
    <property type="match status" value="1"/>
</dbReference>
<dbReference type="SUPFAM" id="SSF54001">
    <property type="entry name" value="Cysteine proteinases"/>
    <property type="match status" value="1"/>
</dbReference>
<dbReference type="AlphaFoldDB" id="H5UMD2"/>
<dbReference type="eggNOG" id="ENOG502ZC0N">
    <property type="taxonomic scope" value="Bacteria"/>
</dbReference>
<dbReference type="EMBL" id="BAFE01000001">
    <property type="protein sequence ID" value="GAB46890.1"/>
    <property type="molecule type" value="Genomic_DNA"/>
</dbReference>
<dbReference type="Proteomes" id="UP000004367">
    <property type="component" value="Unassembled WGS sequence"/>
</dbReference>
<dbReference type="RefSeq" id="WP_009480824.1">
    <property type="nucleotide sequence ID" value="NZ_BAFE01000001.1"/>
</dbReference>
<sequence length="233" mass="26378">MTTTLAEALDNARTGDLWLFRGESRADRAIRVLTNAPVNHVGMAVVLDDLPPMMWHAELGRSLTDLWTGTNHRGAQLHDLEAAVRRWSEVYGQQAWMRQLDPVPARNMEDALLRTIARWDGASFPRTSQLAWRWLRGRSASMAVVRRLRSEFPHEDPTGTAAAAYCAELVAVAYEEMGILEPGRPSNWYDPGRFWSGDELPLREGWTLSAEIPVEVAPGAPTRPHRRHRRVPR</sequence>
<comment type="caution">
    <text evidence="1">The sequence shown here is derived from an EMBL/GenBank/DDBJ whole genome shotgun (WGS) entry which is preliminary data.</text>
</comment>
<dbReference type="STRING" id="1089455.MOPEL_001_00080"/>
<evidence type="ECO:0008006" key="3">
    <source>
        <dbReference type="Google" id="ProtNLM"/>
    </source>
</evidence>